<proteinExistence type="predicted"/>
<gene>
    <name evidence="1" type="ORF">SM611_13310</name>
</gene>
<keyword evidence="2" id="KW-1185">Reference proteome</keyword>
<protein>
    <submittedName>
        <fullName evidence="1">SAM-dependent methyltransferase</fullName>
        <ecNumber evidence="1">2.1.1.-</ecNumber>
    </submittedName>
</protein>
<keyword evidence="1" id="KW-0489">Methyltransferase</keyword>
<keyword evidence="1" id="KW-0808">Transferase</keyword>
<dbReference type="GO" id="GO:0008168">
    <property type="term" value="F:methyltransferase activity"/>
    <property type="evidence" value="ECO:0007669"/>
    <property type="project" value="UniProtKB-KW"/>
</dbReference>
<comment type="caution">
    <text evidence="1">The sequence shown here is derived from an EMBL/GenBank/DDBJ whole genome shotgun (WGS) entry which is preliminary data.</text>
</comment>
<dbReference type="EC" id="2.1.1.-" evidence="1"/>
<sequence length="305" mass="32616">MARRFDRDDAAFTAGPIGEAVAKLRAGEATGRVCGPDGEWDPDVPSPARMYDYYLGGKDHGTADRKAAERVVEVAPSIPVVARANRAFMHRSVAWAARRGIGQFVDVGTGIPTEPNAYRIARRHEPDAVVVGVDNDPVVLAHDRALLEGMPIVRGDVRAVDDLIADLDAWIDWDKPVAVLLIAVLHFLTDEQDPAGIVRAFTGRMVPGSVVALSHVSSTGADREALARVEKVYQGATAPGVSRTHEQITGLFGRRLEMVSPGVVPVQHWPIQAGPLTEIPILGGVGVLPDPHAEGPRGDRDGGRV</sequence>
<dbReference type="EMBL" id="JAXCEI010000005">
    <property type="protein sequence ID" value="MFA1539909.1"/>
    <property type="molecule type" value="Genomic_DNA"/>
</dbReference>
<evidence type="ECO:0000313" key="2">
    <source>
        <dbReference type="Proteomes" id="UP001569963"/>
    </source>
</evidence>
<name>A0ABV4Q9S2_9ACTN</name>
<evidence type="ECO:0000313" key="1">
    <source>
        <dbReference type="EMBL" id="MFA1539909.1"/>
    </source>
</evidence>
<reference evidence="1 2" key="1">
    <citation type="submission" date="2023-11" db="EMBL/GenBank/DDBJ databases">
        <title>Actinomadura monticuli sp. nov., isolated from volcanic ash.</title>
        <authorList>
            <person name="Lee S.D."/>
            <person name="Yang H."/>
            <person name="Kim I.S."/>
        </authorList>
    </citation>
    <scope>NUCLEOTIDE SEQUENCE [LARGE SCALE GENOMIC DNA]</scope>
    <source>
        <strain evidence="1 2">DLS-62</strain>
    </source>
</reference>
<dbReference type="GO" id="GO:0032259">
    <property type="term" value="P:methylation"/>
    <property type="evidence" value="ECO:0007669"/>
    <property type="project" value="UniProtKB-KW"/>
</dbReference>
<accession>A0ABV4Q9S2</accession>
<organism evidence="1 2">
    <name type="scientific">Actinomadura monticuli</name>
    <dbReference type="NCBI Taxonomy" id="3097367"/>
    <lineage>
        <taxon>Bacteria</taxon>
        <taxon>Bacillati</taxon>
        <taxon>Actinomycetota</taxon>
        <taxon>Actinomycetes</taxon>
        <taxon>Streptosporangiales</taxon>
        <taxon>Thermomonosporaceae</taxon>
        <taxon>Actinomadura</taxon>
    </lineage>
</organism>
<dbReference type="InterPro" id="IPR006764">
    <property type="entry name" value="SAM_dep_MeTrfase_SAV2177_type"/>
</dbReference>
<dbReference type="Pfam" id="PF04672">
    <property type="entry name" value="Methyltransf_19"/>
    <property type="match status" value="1"/>
</dbReference>
<dbReference type="InterPro" id="IPR029063">
    <property type="entry name" value="SAM-dependent_MTases_sf"/>
</dbReference>
<dbReference type="Gene3D" id="3.40.50.150">
    <property type="entry name" value="Vaccinia Virus protein VP39"/>
    <property type="match status" value="1"/>
</dbReference>
<dbReference type="Proteomes" id="UP001569963">
    <property type="component" value="Unassembled WGS sequence"/>
</dbReference>
<dbReference type="SUPFAM" id="SSF53335">
    <property type="entry name" value="S-adenosyl-L-methionine-dependent methyltransferases"/>
    <property type="match status" value="1"/>
</dbReference>
<dbReference type="RefSeq" id="WP_371949816.1">
    <property type="nucleotide sequence ID" value="NZ_JAXCEI010000005.1"/>
</dbReference>